<dbReference type="Pfam" id="PF00226">
    <property type="entry name" value="DnaJ"/>
    <property type="match status" value="1"/>
</dbReference>
<reference evidence="3" key="1">
    <citation type="journal article" date="2020" name="Stud. Mycol.">
        <title>101 Dothideomycetes genomes: a test case for predicting lifestyles and emergence of pathogens.</title>
        <authorList>
            <person name="Haridas S."/>
            <person name="Albert R."/>
            <person name="Binder M."/>
            <person name="Bloem J."/>
            <person name="Labutti K."/>
            <person name="Salamov A."/>
            <person name="Andreopoulos B."/>
            <person name="Baker S."/>
            <person name="Barry K."/>
            <person name="Bills G."/>
            <person name="Bluhm B."/>
            <person name="Cannon C."/>
            <person name="Castanera R."/>
            <person name="Culley D."/>
            <person name="Daum C."/>
            <person name="Ezra D."/>
            <person name="Gonzalez J."/>
            <person name="Henrissat B."/>
            <person name="Kuo A."/>
            <person name="Liang C."/>
            <person name="Lipzen A."/>
            <person name="Lutzoni F."/>
            <person name="Magnuson J."/>
            <person name="Mondo S."/>
            <person name="Nolan M."/>
            <person name="Ohm R."/>
            <person name="Pangilinan J."/>
            <person name="Park H.-J."/>
            <person name="Ramirez L."/>
            <person name="Alfaro M."/>
            <person name="Sun H."/>
            <person name="Tritt A."/>
            <person name="Yoshinaga Y."/>
            <person name="Zwiers L.-H."/>
            <person name="Turgeon B."/>
            <person name="Goodwin S."/>
            <person name="Spatafora J."/>
            <person name="Crous P."/>
            <person name="Grigoriev I."/>
        </authorList>
    </citation>
    <scope>NUCLEOTIDE SEQUENCE</scope>
    <source>
        <strain evidence="3">CBS 119925</strain>
    </source>
</reference>
<dbReference type="SUPFAM" id="SSF46565">
    <property type="entry name" value="Chaperone J-domain"/>
    <property type="match status" value="1"/>
</dbReference>
<dbReference type="PANTHER" id="PTHR44200">
    <property type="entry name" value="DNAJ HOMOLOG SUBFAMILY C MEMBER 7"/>
    <property type="match status" value="1"/>
</dbReference>
<dbReference type="OrthoDB" id="10250354at2759"/>
<accession>A0A6A6V362</accession>
<gene>
    <name evidence="3" type="ORF">M011DRAFT_461067</name>
</gene>
<dbReference type="InterPro" id="IPR052758">
    <property type="entry name" value="SRC_co-chaperone"/>
</dbReference>
<keyword evidence="4" id="KW-1185">Reference proteome</keyword>
<feature type="compositionally biased region" description="Basic and acidic residues" evidence="1">
    <location>
        <begin position="290"/>
        <end position="306"/>
    </location>
</feature>
<evidence type="ECO:0000259" key="2">
    <source>
        <dbReference type="PROSITE" id="PS50076"/>
    </source>
</evidence>
<dbReference type="AlphaFoldDB" id="A0A6A6V362"/>
<dbReference type="CDD" id="cd06257">
    <property type="entry name" value="DnaJ"/>
    <property type="match status" value="1"/>
</dbReference>
<dbReference type="EMBL" id="MU006590">
    <property type="protein sequence ID" value="KAF2744276.1"/>
    <property type="molecule type" value="Genomic_DNA"/>
</dbReference>
<evidence type="ECO:0000256" key="1">
    <source>
        <dbReference type="SAM" id="MobiDB-lite"/>
    </source>
</evidence>
<feature type="region of interest" description="Disordered" evidence="1">
    <location>
        <begin position="180"/>
        <end position="306"/>
    </location>
</feature>
<dbReference type="SMART" id="SM00271">
    <property type="entry name" value="DnaJ"/>
    <property type="match status" value="1"/>
</dbReference>
<organism evidence="3 4">
    <name type="scientific">Sporormia fimetaria CBS 119925</name>
    <dbReference type="NCBI Taxonomy" id="1340428"/>
    <lineage>
        <taxon>Eukaryota</taxon>
        <taxon>Fungi</taxon>
        <taxon>Dikarya</taxon>
        <taxon>Ascomycota</taxon>
        <taxon>Pezizomycotina</taxon>
        <taxon>Dothideomycetes</taxon>
        <taxon>Pleosporomycetidae</taxon>
        <taxon>Pleosporales</taxon>
        <taxon>Sporormiaceae</taxon>
        <taxon>Sporormia</taxon>
    </lineage>
</organism>
<feature type="compositionally biased region" description="Low complexity" evidence="1">
    <location>
        <begin position="82"/>
        <end position="96"/>
    </location>
</feature>
<dbReference type="Gene3D" id="1.10.287.110">
    <property type="entry name" value="DnaJ domain"/>
    <property type="match status" value="1"/>
</dbReference>
<dbReference type="Proteomes" id="UP000799440">
    <property type="component" value="Unassembled WGS sequence"/>
</dbReference>
<dbReference type="PANTHER" id="PTHR44200:SF1">
    <property type="entry name" value="DNAJ HOMOLOG SUBFAMILY C MEMBER 7"/>
    <property type="match status" value="1"/>
</dbReference>
<evidence type="ECO:0000313" key="3">
    <source>
        <dbReference type="EMBL" id="KAF2744276.1"/>
    </source>
</evidence>
<dbReference type="InterPro" id="IPR036869">
    <property type="entry name" value="J_dom_sf"/>
</dbReference>
<dbReference type="PRINTS" id="PR00625">
    <property type="entry name" value="JDOMAIN"/>
</dbReference>
<feature type="compositionally biased region" description="Basic and acidic residues" evidence="1">
    <location>
        <begin position="203"/>
        <end position="277"/>
    </location>
</feature>
<name>A0A6A6V362_9PLEO</name>
<dbReference type="PROSITE" id="PS00636">
    <property type="entry name" value="DNAJ_1"/>
    <property type="match status" value="1"/>
</dbReference>
<proteinExistence type="predicted"/>
<dbReference type="InterPro" id="IPR018253">
    <property type="entry name" value="DnaJ_domain_CS"/>
</dbReference>
<protein>
    <submittedName>
        <fullName evidence="3">DnaJ-domain-containing protein</fullName>
    </submittedName>
</protein>
<sequence length="349" mass="39164">MNAYTHYKALGLDPSAPASVIKAAYKALALVYHPDKTLHLEPNQRAAYASTFRSIQTAYDVLSNPALKDAYDRKLNRETQLSRSSTPSSTSTSTCTTRTPAILLAHFQAEKAKRDEQDATLDLPGLRLTLSIWRDLAQERAKLGDPHGVHHCTHMIREYEEKLALREKEHEDWLAKMASPKTAVPRKTAAGKPATTSTLNSIKEAKRANERTNAKKAAAAEKRAQEQARHAELRAKEKARKEEVKKAEAEKKAADVRREKEKVRKLAAEKEEAEKARIAKARAKAAPKVVKTEKTKEAPRMEEEKTTVVKRDSLCGWCGDVHASVGEWKRCGLRAKEEEEMDELSFFKT</sequence>
<evidence type="ECO:0000313" key="4">
    <source>
        <dbReference type="Proteomes" id="UP000799440"/>
    </source>
</evidence>
<feature type="region of interest" description="Disordered" evidence="1">
    <location>
        <begin position="77"/>
        <end position="96"/>
    </location>
</feature>
<feature type="domain" description="J" evidence="2">
    <location>
        <begin position="5"/>
        <end position="75"/>
    </location>
</feature>
<dbReference type="InterPro" id="IPR001623">
    <property type="entry name" value="DnaJ_domain"/>
</dbReference>
<dbReference type="PROSITE" id="PS50076">
    <property type="entry name" value="DNAJ_2"/>
    <property type="match status" value="1"/>
</dbReference>